<evidence type="ECO:0000256" key="7">
    <source>
        <dbReference type="ARBA" id="ARBA00022989"/>
    </source>
</evidence>
<dbReference type="PANTHER" id="PTHR21573:SF0">
    <property type="entry name" value="ER MEMBRANE PROTEIN COMPLEX SUBUNIT 1"/>
    <property type="match status" value="1"/>
</dbReference>
<dbReference type="InterPro" id="IPR026895">
    <property type="entry name" value="EMC1"/>
</dbReference>
<evidence type="ECO:0000256" key="3">
    <source>
        <dbReference type="ARBA" id="ARBA00020824"/>
    </source>
</evidence>
<dbReference type="PANTHER" id="PTHR21573">
    <property type="entry name" value="ER MEMBRANE PROTEIN COMPLEX SUBUNIT 1"/>
    <property type="match status" value="1"/>
</dbReference>
<feature type="domain" description="EMC1 first beta-propeller" evidence="12">
    <location>
        <begin position="220"/>
        <end position="593"/>
    </location>
</feature>
<dbReference type="Pfam" id="PF25293">
    <property type="entry name" value="Beta-prop_EMC1_N"/>
    <property type="match status" value="1"/>
</dbReference>
<dbReference type="GeneTree" id="ENSGT00390000002461"/>
<evidence type="ECO:0000259" key="12">
    <source>
        <dbReference type="Pfam" id="PF25293"/>
    </source>
</evidence>
<dbReference type="Proteomes" id="UP000694426">
    <property type="component" value="Unplaced"/>
</dbReference>
<evidence type="ECO:0000256" key="8">
    <source>
        <dbReference type="ARBA" id="ARBA00023136"/>
    </source>
</evidence>
<dbReference type="GO" id="GO:0071816">
    <property type="term" value="P:tail-anchored membrane protein insertion into ER membrane"/>
    <property type="evidence" value="ECO:0007669"/>
    <property type="project" value="Ensembl"/>
</dbReference>
<keyword evidence="14" id="KW-1185">Reference proteome</keyword>
<protein>
    <recommendedName>
        <fullName evidence="3">ER membrane protein complex subunit 1</fullName>
    </recommendedName>
</protein>
<reference evidence="13" key="1">
    <citation type="submission" date="2025-08" db="UniProtKB">
        <authorList>
            <consortium name="Ensembl"/>
        </authorList>
    </citation>
    <scope>IDENTIFICATION</scope>
</reference>
<evidence type="ECO:0000256" key="6">
    <source>
        <dbReference type="ARBA" id="ARBA00022824"/>
    </source>
</evidence>
<dbReference type="InterPro" id="IPR011678">
    <property type="entry name" value="EMC1_C"/>
</dbReference>
<dbReference type="GO" id="GO:0034975">
    <property type="term" value="P:protein folding in endoplasmic reticulum"/>
    <property type="evidence" value="ECO:0007669"/>
    <property type="project" value="TreeGrafter"/>
</dbReference>
<organism evidence="13 14">
    <name type="scientific">Anser brachyrhynchus</name>
    <name type="common">Pink-footed goose</name>
    <dbReference type="NCBI Taxonomy" id="132585"/>
    <lineage>
        <taxon>Eukaryota</taxon>
        <taxon>Metazoa</taxon>
        <taxon>Chordata</taxon>
        <taxon>Craniata</taxon>
        <taxon>Vertebrata</taxon>
        <taxon>Euteleostomi</taxon>
        <taxon>Archelosauria</taxon>
        <taxon>Archosauria</taxon>
        <taxon>Dinosauria</taxon>
        <taxon>Saurischia</taxon>
        <taxon>Theropoda</taxon>
        <taxon>Coelurosauria</taxon>
        <taxon>Aves</taxon>
        <taxon>Neognathae</taxon>
        <taxon>Galloanserae</taxon>
        <taxon>Anseriformes</taxon>
        <taxon>Anatidae</taxon>
        <taxon>Anserinae</taxon>
        <taxon>Anser</taxon>
    </lineage>
</organism>
<gene>
    <name evidence="13" type="primary">EMC1</name>
</gene>
<comment type="similarity">
    <text evidence="2">Belongs to the EMC1 family.</text>
</comment>
<name>A0A8B9C8Q7_9AVES</name>
<dbReference type="GO" id="GO:0032977">
    <property type="term" value="F:membrane insertase activity"/>
    <property type="evidence" value="ECO:0007669"/>
    <property type="project" value="Ensembl"/>
</dbReference>
<evidence type="ECO:0000256" key="10">
    <source>
        <dbReference type="SAM" id="MobiDB-lite"/>
    </source>
</evidence>
<keyword evidence="4" id="KW-0812">Transmembrane</keyword>
<evidence type="ECO:0000313" key="13">
    <source>
        <dbReference type="Ensembl" id="ENSABRP00000015237.1"/>
    </source>
</evidence>
<keyword evidence="7" id="KW-1133">Transmembrane helix</keyword>
<evidence type="ECO:0000256" key="5">
    <source>
        <dbReference type="ARBA" id="ARBA00022729"/>
    </source>
</evidence>
<feature type="region of interest" description="Disordered" evidence="10">
    <location>
        <begin position="153"/>
        <end position="172"/>
    </location>
</feature>
<keyword evidence="9" id="KW-0325">Glycoprotein</keyword>
<feature type="region of interest" description="Disordered" evidence="10">
    <location>
        <begin position="58"/>
        <end position="79"/>
    </location>
</feature>
<keyword evidence="5" id="KW-0732">Signal</keyword>
<comment type="subcellular location">
    <subcellularLocation>
        <location evidence="1">Endoplasmic reticulum membrane</location>
        <topology evidence="1">Single-pass type I membrane protein</topology>
    </subcellularLocation>
</comment>
<dbReference type="Ensembl" id="ENSABRT00000021750.1">
    <property type="protein sequence ID" value="ENSABRP00000015237.1"/>
    <property type="gene ID" value="ENSABRG00000012550.1"/>
</dbReference>
<sequence length="1139" mass="126862">MSAHLRSCDRAVSGEGNGGGGEREKRGRRAGPGLTSAISACLASSPFLGVRVRDTAGSGASVKRKNGGGNGRGREGGAHPCGRAWISAWRRASRPPRPPRGLLGEAAAGGRLWGRPRCGGCRRLPGWGLRPLRLLAPTRIGLLRGGLRRGAGSGFARRQRRAQPRGGFKAPASCGGARRELGGLLPWRRGRGRRSSSSSCCWCWCSWRPPSTRTKWGNSTVWRHVDKGTPEGAIDAMLIHGQDAITVSNAGRILRSWETNIGGLNWETSLDTGSFQTASLVGLQDTVKYVAVLKKAAISLHYLSNGHLKWVEHLPESESTRYQLLYSRGTGVIHVLGIVPQSHLNILTFSVEDGEITEQARVAAPWLKSLNGACSVVGEAVLVCTDVDTHSLYVCSLETEQEMKQIPLQSLDLEFADGFQPRVLATQPNLTNASRTQFFLQLSPTHFSLLQYKHGLLSHLRDFQQAALVSFATTGEKTVAAVLTCRSELVGKPGNSDDLHAGNTLEDSQKQESLTCSNQTYNINLYLVETGQRLLDTTITFNLEHNGAKPEQLYIQVFLKKDDSVGYRALVQTEDHMLLFLQQPGKVLWSREESLAEVVSLEMVDLPLTGAQAELEGEFGKKADGLLGMFLKRLSSQLILLQAWTAHLWKMFYDARKPRSQIKNEINIDNLARDEFNLQKMMVMVTASGKLFGIESSSGTILWKQYLRNVRPGASFKLMVQRTTAHFPHPPQCTLLVKDKETKMSFLYVFNPIFGKRSQVAPPVLKRQILQTLLLPIMDQDYAKVLLLIDDEYKVTAFPATKNVLRQLEEIAHSIFFYLVDAEQGKLSGFRLKKDLTTEEIWEVFIPTEVQKIVTVKGKRSNEHVHSQGRVMGDRSVLYKSLNPNLLAVVTESTDTHHERTFIGIYLIDGVTGRIIHSSVQKKAKGPVHIVHSENWVVYQYWNTKARRNEFTVLELYEGTEQYNATAFSSLDRPLLPQVLQQSYIFPSAISAMEATITERGITSRHLLIGLPSGAILSLPKALLDPRRPEIPTEQTREENLIPYSPDVQIHAERFINYNQTVSQIRGIYTAPSGLESTCLVVAYGLDIYQTRVYPSKQFDVLKDDYDYVLISSVLFGLVFATMITKRLAQVKLLNRAWR</sequence>
<feature type="domain" description="ER membrane protein complex subunit 1 C-terminal" evidence="11">
    <location>
        <begin position="933"/>
        <end position="1138"/>
    </location>
</feature>
<keyword evidence="8" id="KW-0472">Membrane</keyword>
<dbReference type="InterPro" id="IPR058545">
    <property type="entry name" value="Beta-prop_EMC1_1st"/>
</dbReference>
<evidence type="ECO:0000256" key="2">
    <source>
        <dbReference type="ARBA" id="ARBA00007904"/>
    </source>
</evidence>
<evidence type="ECO:0000256" key="4">
    <source>
        <dbReference type="ARBA" id="ARBA00022692"/>
    </source>
</evidence>
<evidence type="ECO:0000313" key="14">
    <source>
        <dbReference type="Proteomes" id="UP000694426"/>
    </source>
</evidence>
<dbReference type="Pfam" id="PF07774">
    <property type="entry name" value="EMC1_C"/>
    <property type="match status" value="1"/>
</dbReference>
<reference evidence="13" key="2">
    <citation type="submission" date="2025-09" db="UniProtKB">
        <authorList>
            <consortium name="Ensembl"/>
        </authorList>
    </citation>
    <scope>IDENTIFICATION</scope>
</reference>
<accession>A0A8B9C8Q7</accession>
<dbReference type="GO" id="GO:0045050">
    <property type="term" value="P:protein insertion into ER membrane by stop-transfer membrane-anchor sequence"/>
    <property type="evidence" value="ECO:0007669"/>
    <property type="project" value="Ensembl"/>
</dbReference>
<evidence type="ECO:0000256" key="1">
    <source>
        <dbReference type="ARBA" id="ARBA00004115"/>
    </source>
</evidence>
<dbReference type="AlphaFoldDB" id="A0A8B9C8Q7"/>
<dbReference type="GO" id="GO:0072546">
    <property type="term" value="C:EMC complex"/>
    <property type="evidence" value="ECO:0007669"/>
    <property type="project" value="Ensembl"/>
</dbReference>
<evidence type="ECO:0000256" key="9">
    <source>
        <dbReference type="ARBA" id="ARBA00023180"/>
    </source>
</evidence>
<evidence type="ECO:0000259" key="11">
    <source>
        <dbReference type="Pfam" id="PF07774"/>
    </source>
</evidence>
<feature type="region of interest" description="Disordered" evidence="10">
    <location>
        <begin position="1"/>
        <end position="32"/>
    </location>
</feature>
<proteinExistence type="inferred from homology"/>
<keyword evidence="6" id="KW-0256">Endoplasmic reticulum</keyword>